<organism evidence="2 3">
    <name type="scientific">Clonostachys rhizophaga</name>
    <dbReference type="NCBI Taxonomy" id="160324"/>
    <lineage>
        <taxon>Eukaryota</taxon>
        <taxon>Fungi</taxon>
        <taxon>Dikarya</taxon>
        <taxon>Ascomycota</taxon>
        <taxon>Pezizomycotina</taxon>
        <taxon>Sordariomycetes</taxon>
        <taxon>Hypocreomycetidae</taxon>
        <taxon>Hypocreales</taxon>
        <taxon>Bionectriaceae</taxon>
        <taxon>Clonostachys</taxon>
    </lineage>
</organism>
<feature type="compositionally biased region" description="Acidic residues" evidence="1">
    <location>
        <begin position="558"/>
        <end position="590"/>
    </location>
</feature>
<dbReference type="AlphaFoldDB" id="A0A9N9YVY2"/>
<protein>
    <recommendedName>
        <fullName evidence="4">F-box domain-containing protein</fullName>
    </recommendedName>
</protein>
<evidence type="ECO:0000313" key="3">
    <source>
        <dbReference type="Proteomes" id="UP000696573"/>
    </source>
</evidence>
<dbReference type="Proteomes" id="UP000696573">
    <property type="component" value="Unassembled WGS sequence"/>
</dbReference>
<dbReference type="OrthoDB" id="5422579at2759"/>
<sequence length="598" mass="69142">MEEARGSLSSVPREILDHIVSYLPNGDKKSLRQASSFFAETVKIRISRVFLSANPRNIEVLKAIADHETRRHHVEQLIWDDSLLATPANLGQMRVKSEYRNSYGGFWIPPKPEIIENRQRLLRQTLGKRDVRDQFMFHELYTEACEVNICDIRARRGNDCDTPAHLEREERVKNEMPIIHSVRYYRELCDQQGEVIRTDGAICAFRIALDRFPNLRRVTITPACHGFLFTPLYETPMIRDFPKGFNYPIPRSWPSDLGKTDSRPVHRWPRFHQTSKMIWYGIRVVLKDLALQQNRVTELEINVHGLDYGVPVDMFHSRNDESRYFNTLATKLRRLDLSIEVPPSRTGNPLEEISQSIRQALDHSPYLHHFSLHCNRQGYDGRFPPLRTFFPIDNWNRLQHFGLTGFKVDIDDLVDFLSSMPATLSSLELSFLRFQTGAGGDNYYDLMQAMRNRLGWSIRSEDDRPKIIIRVEVGEPVPGRYVTADKEVEEFMYGDGPNPFSCETGPDEFGCYFNELCEKGITHDEFDPAYERPNLVNEELVALGIIKDARCLEDLTYDVDDESQDTELDDEGGYDYDSQDGSSEEDDDYEWSGSAASE</sequence>
<evidence type="ECO:0000313" key="2">
    <source>
        <dbReference type="EMBL" id="CAH0034520.1"/>
    </source>
</evidence>
<keyword evidence="3" id="KW-1185">Reference proteome</keyword>
<dbReference type="EMBL" id="CABFNQ020000750">
    <property type="protein sequence ID" value="CAH0034520.1"/>
    <property type="molecule type" value="Genomic_DNA"/>
</dbReference>
<comment type="caution">
    <text evidence="2">The sequence shown here is derived from an EMBL/GenBank/DDBJ whole genome shotgun (WGS) entry which is preliminary data.</text>
</comment>
<accession>A0A9N9YVY2</accession>
<reference evidence="2" key="1">
    <citation type="submission" date="2021-10" db="EMBL/GenBank/DDBJ databases">
        <authorList>
            <person name="Piombo E."/>
        </authorList>
    </citation>
    <scope>NUCLEOTIDE SEQUENCE</scope>
</reference>
<gene>
    <name evidence="2" type="ORF">CRHIZ90672A_00009309</name>
</gene>
<feature type="region of interest" description="Disordered" evidence="1">
    <location>
        <begin position="558"/>
        <end position="598"/>
    </location>
</feature>
<dbReference type="SUPFAM" id="SSF52047">
    <property type="entry name" value="RNI-like"/>
    <property type="match status" value="1"/>
</dbReference>
<evidence type="ECO:0000256" key="1">
    <source>
        <dbReference type="SAM" id="MobiDB-lite"/>
    </source>
</evidence>
<evidence type="ECO:0008006" key="4">
    <source>
        <dbReference type="Google" id="ProtNLM"/>
    </source>
</evidence>
<proteinExistence type="predicted"/>
<name>A0A9N9YVY2_9HYPO</name>